<evidence type="ECO:0000313" key="2">
    <source>
        <dbReference type="Proteomes" id="UP000886523"/>
    </source>
</evidence>
<accession>A0A9P6AZI2</accession>
<reference evidence="1" key="1">
    <citation type="journal article" date="2020" name="Nat. Commun.">
        <title>Large-scale genome sequencing of mycorrhizal fungi provides insights into the early evolution of symbiotic traits.</title>
        <authorList>
            <person name="Miyauchi S."/>
            <person name="Kiss E."/>
            <person name="Kuo A."/>
            <person name="Drula E."/>
            <person name="Kohler A."/>
            <person name="Sanchez-Garcia M."/>
            <person name="Morin E."/>
            <person name="Andreopoulos B."/>
            <person name="Barry K.W."/>
            <person name="Bonito G."/>
            <person name="Buee M."/>
            <person name="Carver A."/>
            <person name="Chen C."/>
            <person name="Cichocki N."/>
            <person name="Clum A."/>
            <person name="Culley D."/>
            <person name="Crous P.W."/>
            <person name="Fauchery L."/>
            <person name="Girlanda M."/>
            <person name="Hayes R.D."/>
            <person name="Keri Z."/>
            <person name="LaButti K."/>
            <person name="Lipzen A."/>
            <person name="Lombard V."/>
            <person name="Magnuson J."/>
            <person name="Maillard F."/>
            <person name="Murat C."/>
            <person name="Nolan M."/>
            <person name="Ohm R.A."/>
            <person name="Pangilinan J."/>
            <person name="Pereira M.F."/>
            <person name="Perotto S."/>
            <person name="Peter M."/>
            <person name="Pfister S."/>
            <person name="Riley R."/>
            <person name="Sitrit Y."/>
            <person name="Stielow J.B."/>
            <person name="Szollosi G."/>
            <person name="Zifcakova L."/>
            <person name="Stursova M."/>
            <person name="Spatafora J.W."/>
            <person name="Tedersoo L."/>
            <person name="Vaario L.M."/>
            <person name="Yamada A."/>
            <person name="Yan M."/>
            <person name="Wang P."/>
            <person name="Xu J."/>
            <person name="Bruns T."/>
            <person name="Baldrian P."/>
            <person name="Vilgalys R."/>
            <person name="Dunand C."/>
            <person name="Henrissat B."/>
            <person name="Grigoriev I.V."/>
            <person name="Hibbett D."/>
            <person name="Nagy L.G."/>
            <person name="Martin F.M."/>
        </authorList>
    </citation>
    <scope>NUCLEOTIDE SEQUENCE</scope>
    <source>
        <strain evidence="1">UP504</strain>
    </source>
</reference>
<gene>
    <name evidence="1" type="ORF">BS47DRAFT_891935</name>
</gene>
<sequence>MRQIVPLIDLLSPQNLIAPVQTPEPENSHQTNASGNSLIMSGRRNAARGVPAPPWIQLFAEANWTGDWRITGHRETSASRSSSYHRDLSTHGGLDPHLQDSSCLWTTKPTICPTSRYQQDVWVTSLRLLTCSRLGTPDSSPDRSGPSIPISVNSTVKESLSKNSSVPIGVQTQSRYSTSGEAHVGGLAANSDHAARYLTTPMHRKAHTI</sequence>
<evidence type="ECO:0000313" key="1">
    <source>
        <dbReference type="EMBL" id="KAF9514230.1"/>
    </source>
</evidence>
<comment type="caution">
    <text evidence="1">The sequence shown here is derived from an EMBL/GenBank/DDBJ whole genome shotgun (WGS) entry which is preliminary data.</text>
</comment>
<protein>
    <submittedName>
        <fullName evidence="1">Uncharacterized protein</fullName>
    </submittedName>
</protein>
<keyword evidence="2" id="KW-1185">Reference proteome</keyword>
<organism evidence="1 2">
    <name type="scientific">Hydnum rufescens UP504</name>
    <dbReference type="NCBI Taxonomy" id="1448309"/>
    <lineage>
        <taxon>Eukaryota</taxon>
        <taxon>Fungi</taxon>
        <taxon>Dikarya</taxon>
        <taxon>Basidiomycota</taxon>
        <taxon>Agaricomycotina</taxon>
        <taxon>Agaricomycetes</taxon>
        <taxon>Cantharellales</taxon>
        <taxon>Hydnaceae</taxon>
        <taxon>Hydnum</taxon>
    </lineage>
</organism>
<proteinExistence type="predicted"/>
<name>A0A9P6AZI2_9AGAM</name>
<dbReference type="AlphaFoldDB" id="A0A9P6AZI2"/>
<dbReference type="Proteomes" id="UP000886523">
    <property type="component" value="Unassembled WGS sequence"/>
</dbReference>
<dbReference type="EMBL" id="MU128963">
    <property type="protein sequence ID" value="KAF9514230.1"/>
    <property type="molecule type" value="Genomic_DNA"/>
</dbReference>